<keyword evidence="5" id="KW-0378">Hydrolase</keyword>
<dbReference type="GO" id="GO:0005737">
    <property type="term" value="C:cytoplasm"/>
    <property type="evidence" value="ECO:0007669"/>
    <property type="project" value="TreeGrafter"/>
</dbReference>
<dbReference type="EMBL" id="ML986490">
    <property type="protein sequence ID" value="KAF2277573.1"/>
    <property type="molecule type" value="Genomic_DNA"/>
</dbReference>
<evidence type="ECO:0000259" key="4">
    <source>
        <dbReference type="Pfam" id="PF07724"/>
    </source>
</evidence>
<keyword evidence="6" id="KW-1185">Reference proteome</keyword>
<evidence type="ECO:0000256" key="2">
    <source>
        <dbReference type="ARBA" id="ARBA00022840"/>
    </source>
</evidence>
<accession>A0A6A6JN83</accession>
<sequence length="600" mass="67340">MASWDIDGGDYRLRSLELSSRLRNDQPDLVLQRLNYPKPFSVKTLCAAIQKHCSVSAVKTYLSSYAHADDFKRTMASTGWPALYYAVERNSAELVAILLRYQVDPHWSSKTFPIPVIVFAIIHGHREALDTTDVVRTFLACGVDPKAIAMDMWEVYLDTPKPTLSTRSGPSTRSQLGSGSEYSWCTEGVRRMLAEAFHLTHRYHFHRAHRMKEPTMRIRQIAEGNKMSDLLKLPFFLVGQRSATKMVQTKVYPYIAGKRNGPLVMAFDGPSGHGKTELARIMGDLLSVKTQVIDCGKIRDQWGILGPTTGWRGHEKGSQLNNFLAENSGLRSVVFLDEFDKTDEKVMHALLVVIEKGEYEDRRHNTAVDCSKTIWIIATNVGAEQIVAYYTEHLSHLSEDEIAEANLADLQKQLGSIYQNEFGAPFTGRVGSIIPFLPFSKPEVAVVGHKFILRLASRFREPISLQPGIDRYAAHCRMTVLEDGMVCAELAQEFYNQHAGARSIENAVVWVEEQAIEQYGLLEMPIDEKLNEGPLQEIVVQRIPAGNDEYEIKVIARIPEEKSTARGGNAVPVMDDMHSTNGQTSEKKKENKGKNKAGDE</sequence>
<dbReference type="InterPro" id="IPR027417">
    <property type="entry name" value="P-loop_NTPase"/>
</dbReference>
<reference evidence="5" key="1">
    <citation type="journal article" date="2020" name="Stud. Mycol.">
        <title>101 Dothideomycetes genomes: a test case for predicting lifestyles and emergence of pathogens.</title>
        <authorList>
            <person name="Haridas S."/>
            <person name="Albert R."/>
            <person name="Binder M."/>
            <person name="Bloem J."/>
            <person name="Labutti K."/>
            <person name="Salamov A."/>
            <person name="Andreopoulos B."/>
            <person name="Baker S."/>
            <person name="Barry K."/>
            <person name="Bills G."/>
            <person name="Bluhm B."/>
            <person name="Cannon C."/>
            <person name="Castanera R."/>
            <person name="Culley D."/>
            <person name="Daum C."/>
            <person name="Ezra D."/>
            <person name="Gonzalez J."/>
            <person name="Henrissat B."/>
            <person name="Kuo A."/>
            <person name="Liang C."/>
            <person name="Lipzen A."/>
            <person name="Lutzoni F."/>
            <person name="Magnuson J."/>
            <person name="Mondo S."/>
            <person name="Nolan M."/>
            <person name="Ohm R."/>
            <person name="Pangilinan J."/>
            <person name="Park H.-J."/>
            <person name="Ramirez L."/>
            <person name="Alfaro M."/>
            <person name="Sun H."/>
            <person name="Tritt A."/>
            <person name="Yoshinaga Y."/>
            <person name="Zwiers L.-H."/>
            <person name="Turgeon B."/>
            <person name="Goodwin S."/>
            <person name="Spatafora J."/>
            <person name="Crous P."/>
            <person name="Grigoriev I."/>
        </authorList>
    </citation>
    <scope>NUCLEOTIDE SEQUENCE</scope>
    <source>
        <strain evidence="5">CBS 379.55</strain>
    </source>
</reference>
<dbReference type="Gene3D" id="1.25.40.20">
    <property type="entry name" value="Ankyrin repeat-containing domain"/>
    <property type="match status" value="1"/>
</dbReference>
<organism evidence="5 6">
    <name type="scientific">Westerdykella ornata</name>
    <dbReference type="NCBI Taxonomy" id="318751"/>
    <lineage>
        <taxon>Eukaryota</taxon>
        <taxon>Fungi</taxon>
        <taxon>Dikarya</taxon>
        <taxon>Ascomycota</taxon>
        <taxon>Pezizomycotina</taxon>
        <taxon>Dothideomycetes</taxon>
        <taxon>Pleosporomycetidae</taxon>
        <taxon>Pleosporales</taxon>
        <taxon>Sporormiaceae</taxon>
        <taxon>Westerdykella</taxon>
    </lineage>
</organism>
<dbReference type="Proteomes" id="UP000800097">
    <property type="component" value="Unassembled WGS sequence"/>
</dbReference>
<dbReference type="InterPro" id="IPR050130">
    <property type="entry name" value="ClpA_ClpB"/>
</dbReference>
<dbReference type="RefSeq" id="XP_033655112.1">
    <property type="nucleotide sequence ID" value="XM_033800832.1"/>
</dbReference>
<keyword evidence="2" id="KW-0067">ATP-binding</keyword>
<dbReference type="SUPFAM" id="SSF52540">
    <property type="entry name" value="P-loop containing nucleoside triphosphate hydrolases"/>
    <property type="match status" value="1"/>
</dbReference>
<evidence type="ECO:0000256" key="1">
    <source>
        <dbReference type="ARBA" id="ARBA00022741"/>
    </source>
</evidence>
<evidence type="ECO:0000313" key="5">
    <source>
        <dbReference type="EMBL" id="KAF2277573.1"/>
    </source>
</evidence>
<dbReference type="Pfam" id="PF07724">
    <property type="entry name" value="AAA_2"/>
    <property type="match status" value="1"/>
</dbReference>
<proteinExistence type="predicted"/>
<dbReference type="GO" id="GO:0005524">
    <property type="term" value="F:ATP binding"/>
    <property type="evidence" value="ECO:0007669"/>
    <property type="project" value="UniProtKB-KW"/>
</dbReference>
<name>A0A6A6JN83_WESOR</name>
<evidence type="ECO:0000313" key="6">
    <source>
        <dbReference type="Proteomes" id="UP000800097"/>
    </source>
</evidence>
<dbReference type="PANTHER" id="PTHR11638:SF18">
    <property type="entry name" value="HEAT SHOCK PROTEIN 104"/>
    <property type="match status" value="1"/>
</dbReference>
<dbReference type="InterPro" id="IPR001270">
    <property type="entry name" value="ClpA/B"/>
</dbReference>
<evidence type="ECO:0000256" key="3">
    <source>
        <dbReference type="SAM" id="MobiDB-lite"/>
    </source>
</evidence>
<protein>
    <submittedName>
        <fullName evidence="5">P-loop containing nucleoside triphosphate hydrolase protein</fullName>
    </submittedName>
</protein>
<feature type="region of interest" description="Disordered" evidence="3">
    <location>
        <begin position="563"/>
        <end position="600"/>
    </location>
</feature>
<dbReference type="InterPro" id="IPR003959">
    <property type="entry name" value="ATPase_AAA_core"/>
</dbReference>
<dbReference type="PANTHER" id="PTHR11638">
    <property type="entry name" value="ATP-DEPENDENT CLP PROTEASE"/>
    <property type="match status" value="1"/>
</dbReference>
<feature type="domain" description="ATPase AAA-type core" evidence="4">
    <location>
        <begin position="265"/>
        <end position="430"/>
    </location>
</feature>
<dbReference type="GeneID" id="54554007"/>
<dbReference type="OrthoDB" id="47330at2759"/>
<keyword evidence="1" id="KW-0547">Nucleotide-binding</keyword>
<dbReference type="PRINTS" id="PR00300">
    <property type="entry name" value="CLPPROTEASEA"/>
</dbReference>
<gene>
    <name evidence="5" type="ORF">EI97DRAFT_457573</name>
</gene>
<dbReference type="GO" id="GO:0016887">
    <property type="term" value="F:ATP hydrolysis activity"/>
    <property type="evidence" value="ECO:0007669"/>
    <property type="project" value="InterPro"/>
</dbReference>
<dbReference type="Gene3D" id="3.40.50.300">
    <property type="entry name" value="P-loop containing nucleotide triphosphate hydrolases"/>
    <property type="match status" value="1"/>
</dbReference>
<feature type="compositionally biased region" description="Basic and acidic residues" evidence="3">
    <location>
        <begin position="585"/>
        <end position="600"/>
    </location>
</feature>
<dbReference type="InterPro" id="IPR036770">
    <property type="entry name" value="Ankyrin_rpt-contain_sf"/>
</dbReference>
<dbReference type="AlphaFoldDB" id="A0A6A6JN83"/>
<dbReference type="GO" id="GO:0034605">
    <property type="term" value="P:cellular response to heat"/>
    <property type="evidence" value="ECO:0007669"/>
    <property type="project" value="TreeGrafter"/>
</dbReference>
<dbReference type="SUPFAM" id="SSF48403">
    <property type="entry name" value="Ankyrin repeat"/>
    <property type="match status" value="1"/>
</dbReference>